<dbReference type="PRINTS" id="PR00344">
    <property type="entry name" value="BCTRLSENSOR"/>
</dbReference>
<dbReference type="InterPro" id="IPR036890">
    <property type="entry name" value="HATPase_C_sf"/>
</dbReference>
<feature type="transmembrane region" description="Helical" evidence="11">
    <location>
        <begin position="33"/>
        <end position="59"/>
    </location>
</feature>
<dbReference type="GO" id="GO:0005886">
    <property type="term" value="C:plasma membrane"/>
    <property type="evidence" value="ECO:0007669"/>
    <property type="project" value="UniProtKB-SubCell"/>
</dbReference>
<dbReference type="InterPro" id="IPR004358">
    <property type="entry name" value="Sig_transdc_His_kin-like_C"/>
</dbReference>
<dbReference type="AlphaFoldDB" id="A0A855YA18"/>
<dbReference type="SMART" id="SM00388">
    <property type="entry name" value="HisKA"/>
    <property type="match status" value="1"/>
</dbReference>
<evidence type="ECO:0000256" key="3">
    <source>
        <dbReference type="ARBA" id="ARBA00012438"/>
    </source>
</evidence>
<dbReference type="InterPro" id="IPR003594">
    <property type="entry name" value="HATPase_dom"/>
</dbReference>
<evidence type="ECO:0000256" key="1">
    <source>
        <dbReference type="ARBA" id="ARBA00000085"/>
    </source>
</evidence>
<evidence type="ECO:0000256" key="11">
    <source>
        <dbReference type="SAM" id="Phobius"/>
    </source>
</evidence>
<dbReference type="Gene3D" id="3.30.565.10">
    <property type="entry name" value="Histidine kinase-like ATPase, C-terminal domain"/>
    <property type="match status" value="1"/>
</dbReference>
<dbReference type="GO" id="GO:0000155">
    <property type="term" value="F:phosphorelay sensor kinase activity"/>
    <property type="evidence" value="ECO:0007669"/>
    <property type="project" value="InterPro"/>
</dbReference>
<evidence type="ECO:0000256" key="6">
    <source>
        <dbReference type="ARBA" id="ARBA00022741"/>
    </source>
</evidence>
<protein>
    <recommendedName>
        <fullName evidence="3">histidine kinase</fullName>
        <ecNumber evidence="3">2.7.13.3</ecNumber>
    </recommendedName>
</protein>
<keyword evidence="10 11" id="KW-0472">Membrane</keyword>
<sequence length="469" mass="52248">MNKRKRIGEGEQVVHPGRTKGNLFGRTQGRLTLTYSSLTIVLLALFVGVVYILLSYIVINGQKDNLLSLVAVERALVEKNMQEGKAEDTLDNRRLWGSGSDQFFYYVLGSDGKMISGNEIFPGMRSELLGLVQDWKPHAKEIKEVSLSVPADVLDNGEEGAAPVAPLTLHLMVTGQNVLTKNGPEMTLYAGINVTPQYKLLHRLLMLLILLAILFVFIACFIGWLMSRKAMVPIVKSYNRQREFVGDASHELRTPLSVLLASVNALELELGQDAPSFARRTLSNMKDEIRRMTRMVQDLLVLARSDSDELELVKRDFDFRPIAEKTIQSIRRLQAAKGIRMELEGPDKMVLNGDPEKLRQVLTILLDNAVKFTPRGGEVRVVLSDRDKEGRPAFHLSVADTGVGISPEDAERIFDRFYRGDKSRTRGPGGHGLGLSIAKWIVEAHHGRIALLSEEGKGSIFNVDIPVNK</sequence>
<dbReference type="EC" id="2.7.13.3" evidence="3"/>
<dbReference type="FunFam" id="1.10.287.130:FF:000001">
    <property type="entry name" value="Two-component sensor histidine kinase"/>
    <property type="match status" value="1"/>
</dbReference>
<dbReference type="PANTHER" id="PTHR43711">
    <property type="entry name" value="TWO-COMPONENT HISTIDINE KINASE"/>
    <property type="match status" value="1"/>
</dbReference>
<evidence type="ECO:0000313" key="13">
    <source>
        <dbReference type="EMBL" id="PWW38048.1"/>
    </source>
</evidence>
<dbReference type="RefSeq" id="WP_110000509.1">
    <property type="nucleotide sequence ID" value="NZ_QGTZ01000008.1"/>
</dbReference>
<dbReference type="Pfam" id="PF02518">
    <property type="entry name" value="HATPase_c"/>
    <property type="match status" value="1"/>
</dbReference>
<gene>
    <name evidence="13" type="ORF">DET56_108241</name>
</gene>
<dbReference type="InterPro" id="IPR036097">
    <property type="entry name" value="HisK_dim/P_sf"/>
</dbReference>
<dbReference type="GO" id="GO:0005524">
    <property type="term" value="F:ATP binding"/>
    <property type="evidence" value="ECO:0007669"/>
    <property type="project" value="UniProtKB-KW"/>
</dbReference>
<dbReference type="Proteomes" id="UP000247078">
    <property type="component" value="Unassembled WGS sequence"/>
</dbReference>
<feature type="transmembrane region" description="Helical" evidence="11">
    <location>
        <begin position="204"/>
        <end position="226"/>
    </location>
</feature>
<evidence type="ECO:0000313" key="14">
    <source>
        <dbReference type="Proteomes" id="UP000247078"/>
    </source>
</evidence>
<organism evidence="13 14">
    <name type="scientific">Paenibacillus pabuli</name>
    <dbReference type="NCBI Taxonomy" id="1472"/>
    <lineage>
        <taxon>Bacteria</taxon>
        <taxon>Bacillati</taxon>
        <taxon>Bacillota</taxon>
        <taxon>Bacilli</taxon>
        <taxon>Bacillales</taxon>
        <taxon>Paenibacillaceae</taxon>
        <taxon>Paenibacillus</taxon>
    </lineage>
</organism>
<dbReference type="SUPFAM" id="SSF47384">
    <property type="entry name" value="Homodimeric domain of signal transducing histidine kinase"/>
    <property type="match status" value="1"/>
</dbReference>
<name>A0A855YA18_9BACL</name>
<keyword evidence="9" id="KW-0902">Two-component regulatory system</keyword>
<dbReference type="CDD" id="cd00082">
    <property type="entry name" value="HisKA"/>
    <property type="match status" value="1"/>
</dbReference>
<dbReference type="Gene3D" id="1.10.287.130">
    <property type="match status" value="1"/>
</dbReference>
<evidence type="ECO:0000259" key="12">
    <source>
        <dbReference type="PROSITE" id="PS50109"/>
    </source>
</evidence>
<dbReference type="EMBL" id="QGTZ01000008">
    <property type="protein sequence ID" value="PWW38048.1"/>
    <property type="molecule type" value="Genomic_DNA"/>
</dbReference>
<keyword evidence="11" id="KW-0812">Transmembrane</keyword>
<dbReference type="InterPro" id="IPR003661">
    <property type="entry name" value="HisK_dim/P_dom"/>
</dbReference>
<evidence type="ECO:0000256" key="9">
    <source>
        <dbReference type="ARBA" id="ARBA00023012"/>
    </source>
</evidence>
<reference evidence="13 14" key="1">
    <citation type="submission" date="2018-05" db="EMBL/GenBank/DDBJ databases">
        <title>Freshwater and sediment microbial communities from various areas in North America, analyzing microbe dynamics in response to fracking.</title>
        <authorList>
            <person name="Lamendella R."/>
        </authorList>
    </citation>
    <scope>NUCLEOTIDE SEQUENCE [LARGE SCALE GENOMIC DNA]</scope>
    <source>
        <strain evidence="13 14">DB-3</strain>
    </source>
</reference>
<evidence type="ECO:0000256" key="4">
    <source>
        <dbReference type="ARBA" id="ARBA00022553"/>
    </source>
</evidence>
<dbReference type="Pfam" id="PF00512">
    <property type="entry name" value="HisKA"/>
    <property type="match status" value="1"/>
</dbReference>
<dbReference type="PROSITE" id="PS50109">
    <property type="entry name" value="HIS_KIN"/>
    <property type="match status" value="1"/>
</dbReference>
<evidence type="ECO:0000256" key="7">
    <source>
        <dbReference type="ARBA" id="ARBA00022777"/>
    </source>
</evidence>
<evidence type="ECO:0000256" key="2">
    <source>
        <dbReference type="ARBA" id="ARBA00004651"/>
    </source>
</evidence>
<dbReference type="FunFam" id="3.30.565.10:FF:000006">
    <property type="entry name" value="Sensor histidine kinase WalK"/>
    <property type="match status" value="1"/>
</dbReference>
<accession>A0A855YA18</accession>
<evidence type="ECO:0000256" key="5">
    <source>
        <dbReference type="ARBA" id="ARBA00022679"/>
    </source>
</evidence>
<keyword evidence="7" id="KW-0418">Kinase</keyword>
<keyword evidence="11" id="KW-1133">Transmembrane helix</keyword>
<evidence type="ECO:0000256" key="10">
    <source>
        <dbReference type="ARBA" id="ARBA00023136"/>
    </source>
</evidence>
<keyword evidence="5" id="KW-0808">Transferase</keyword>
<proteinExistence type="predicted"/>
<keyword evidence="8" id="KW-0067">ATP-binding</keyword>
<comment type="subcellular location">
    <subcellularLocation>
        <location evidence="2">Cell membrane</location>
        <topology evidence="2">Multi-pass membrane protein</topology>
    </subcellularLocation>
</comment>
<keyword evidence="6" id="KW-0547">Nucleotide-binding</keyword>
<dbReference type="InterPro" id="IPR050736">
    <property type="entry name" value="Sensor_HK_Regulatory"/>
</dbReference>
<dbReference type="SMART" id="SM00387">
    <property type="entry name" value="HATPase_c"/>
    <property type="match status" value="1"/>
</dbReference>
<dbReference type="SUPFAM" id="SSF55874">
    <property type="entry name" value="ATPase domain of HSP90 chaperone/DNA topoisomerase II/histidine kinase"/>
    <property type="match status" value="1"/>
</dbReference>
<feature type="domain" description="Histidine kinase" evidence="12">
    <location>
        <begin position="247"/>
        <end position="469"/>
    </location>
</feature>
<dbReference type="PANTHER" id="PTHR43711:SF28">
    <property type="entry name" value="SENSOR HISTIDINE KINASE YXDK"/>
    <property type="match status" value="1"/>
</dbReference>
<comment type="caution">
    <text evidence="13">The sequence shown here is derived from an EMBL/GenBank/DDBJ whole genome shotgun (WGS) entry which is preliminary data.</text>
</comment>
<comment type="catalytic activity">
    <reaction evidence="1">
        <text>ATP + protein L-histidine = ADP + protein N-phospho-L-histidine.</text>
        <dbReference type="EC" id="2.7.13.3"/>
    </reaction>
</comment>
<keyword evidence="4" id="KW-0597">Phosphoprotein</keyword>
<evidence type="ECO:0000256" key="8">
    <source>
        <dbReference type="ARBA" id="ARBA00022840"/>
    </source>
</evidence>
<dbReference type="InterPro" id="IPR005467">
    <property type="entry name" value="His_kinase_dom"/>
</dbReference>